<dbReference type="AlphaFoldDB" id="A0A7K0KG11"/>
<organism evidence="1 2">
    <name type="scientific">Hallella mizrahii</name>
    <dbReference type="NCBI Taxonomy" id="2606637"/>
    <lineage>
        <taxon>Bacteria</taxon>
        <taxon>Pseudomonadati</taxon>
        <taxon>Bacteroidota</taxon>
        <taxon>Bacteroidia</taxon>
        <taxon>Bacteroidales</taxon>
        <taxon>Prevotellaceae</taxon>
        <taxon>Hallella</taxon>
    </lineage>
</organism>
<reference evidence="1 2" key="1">
    <citation type="submission" date="2019-08" db="EMBL/GenBank/DDBJ databases">
        <title>In-depth cultivation of the pig gut microbiome towards novel bacterial diversity and tailored functional studies.</title>
        <authorList>
            <person name="Wylensek D."/>
            <person name="Hitch T.C.A."/>
            <person name="Clavel T."/>
        </authorList>
    </citation>
    <scope>NUCLEOTIDE SEQUENCE [LARGE SCALE GENOMIC DNA]</scope>
    <source>
        <strain evidence="1 2">LKV-178-WT-2A</strain>
    </source>
</reference>
<accession>A0A7K0KG11</accession>
<dbReference type="EMBL" id="VUNG01000021">
    <property type="protein sequence ID" value="MST84774.1"/>
    <property type="molecule type" value="Genomic_DNA"/>
</dbReference>
<sequence length="72" mass="7692">MDRHQGRTVSQSRPAASVCHAVPENGVKHDGATAKTCDSMRNGMAGHGMAGKSREGWEKAWRGTKLSVAFVP</sequence>
<gene>
    <name evidence="1" type="ORF">FYJ73_08865</name>
</gene>
<keyword evidence="2" id="KW-1185">Reference proteome</keyword>
<comment type="caution">
    <text evidence="1">The sequence shown here is derived from an EMBL/GenBank/DDBJ whole genome shotgun (WGS) entry which is preliminary data.</text>
</comment>
<proteinExistence type="predicted"/>
<dbReference type="Proteomes" id="UP000438914">
    <property type="component" value="Unassembled WGS sequence"/>
</dbReference>
<evidence type="ECO:0000313" key="2">
    <source>
        <dbReference type="Proteomes" id="UP000438914"/>
    </source>
</evidence>
<evidence type="ECO:0000313" key="1">
    <source>
        <dbReference type="EMBL" id="MST84774.1"/>
    </source>
</evidence>
<name>A0A7K0KG11_9BACT</name>
<dbReference type="RefSeq" id="WP_154534352.1">
    <property type="nucleotide sequence ID" value="NZ_VUNG01000021.1"/>
</dbReference>
<protein>
    <submittedName>
        <fullName evidence="1">Uncharacterized protein</fullName>
    </submittedName>
</protein>